<dbReference type="GO" id="GO:0004674">
    <property type="term" value="F:protein serine/threonine kinase activity"/>
    <property type="evidence" value="ECO:0007669"/>
    <property type="project" value="TreeGrafter"/>
</dbReference>
<reference evidence="3 4" key="1">
    <citation type="submission" date="2014-04" db="EMBL/GenBank/DDBJ databases">
        <authorList>
            <consortium name="DOE Joint Genome Institute"/>
            <person name="Kuo A."/>
            <person name="Girlanda M."/>
            <person name="Perotto S."/>
            <person name="Kohler A."/>
            <person name="Nagy L.G."/>
            <person name="Floudas D."/>
            <person name="Copeland A."/>
            <person name="Barry K.W."/>
            <person name="Cichocki N."/>
            <person name="Veneault-Fourrey C."/>
            <person name="LaButti K."/>
            <person name="Lindquist E.A."/>
            <person name="Lipzen A."/>
            <person name="Lundell T."/>
            <person name="Morin E."/>
            <person name="Murat C."/>
            <person name="Sun H."/>
            <person name="Tunlid A."/>
            <person name="Henrissat B."/>
            <person name="Grigoriev I.V."/>
            <person name="Hibbett D.S."/>
            <person name="Martin F."/>
            <person name="Nordberg H.P."/>
            <person name="Cantor M.N."/>
            <person name="Hua S.X."/>
        </authorList>
    </citation>
    <scope>NUCLEOTIDE SEQUENCE [LARGE SCALE GENOMIC DNA]</scope>
    <source>
        <strain evidence="3 4">MUT 4182</strain>
    </source>
</reference>
<organism evidence="3 4">
    <name type="scientific">Tulasnella calospora MUT 4182</name>
    <dbReference type="NCBI Taxonomy" id="1051891"/>
    <lineage>
        <taxon>Eukaryota</taxon>
        <taxon>Fungi</taxon>
        <taxon>Dikarya</taxon>
        <taxon>Basidiomycota</taxon>
        <taxon>Agaricomycotina</taxon>
        <taxon>Agaricomycetes</taxon>
        <taxon>Cantharellales</taxon>
        <taxon>Tulasnellaceae</taxon>
        <taxon>Tulasnella</taxon>
    </lineage>
</organism>
<feature type="compositionally biased region" description="Basic and acidic residues" evidence="1">
    <location>
        <begin position="122"/>
        <end position="131"/>
    </location>
</feature>
<dbReference type="PANTHER" id="PTHR44329">
    <property type="entry name" value="SERINE/THREONINE-PROTEIN KINASE TNNI3K-RELATED"/>
    <property type="match status" value="1"/>
</dbReference>
<dbReference type="PROSITE" id="PS50011">
    <property type="entry name" value="PROTEIN_KINASE_DOM"/>
    <property type="match status" value="1"/>
</dbReference>
<proteinExistence type="predicted"/>
<dbReference type="InterPro" id="IPR008271">
    <property type="entry name" value="Ser/Thr_kinase_AS"/>
</dbReference>
<keyword evidence="4" id="KW-1185">Reference proteome</keyword>
<dbReference type="Gene3D" id="1.10.510.10">
    <property type="entry name" value="Transferase(Phosphotransferase) domain 1"/>
    <property type="match status" value="1"/>
</dbReference>
<dbReference type="AlphaFoldDB" id="A0A0C3MG38"/>
<dbReference type="GO" id="GO:0005524">
    <property type="term" value="F:ATP binding"/>
    <property type="evidence" value="ECO:0007669"/>
    <property type="project" value="InterPro"/>
</dbReference>
<dbReference type="Pfam" id="PF00069">
    <property type="entry name" value="Pkinase"/>
    <property type="match status" value="1"/>
</dbReference>
<feature type="compositionally biased region" description="Basic and acidic residues" evidence="1">
    <location>
        <begin position="76"/>
        <end position="90"/>
    </location>
</feature>
<evidence type="ECO:0000256" key="1">
    <source>
        <dbReference type="SAM" id="MobiDB-lite"/>
    </source>
</evidence>
<reference evidence="4" key="2">
    <citation type="submission" date="2015-01" db="EMBL/GenBank/DDBJ databases">
        <title>Evolutionary Origins and Diversification of the Mycorrhizal Mutualists.</title>
        <authorList>
            <consortium name="DOE Joint Genome Institute"/>
            <consortium name="Mycorrhizal Genomics Consortium"/>
            <person name="Kohler A."/>
            <person name="Kuo A."/>
            <person name="Nagy L.G."/>
            <person name="Floudas D."/>
            <person name="Copeland A."/>
            <person name="Barry K.W."/>
            <person name="Cichocki N."/>
            <person name="Veneault-Fourrey C."/>
            <person name="LaButti K."/>
            <person name="Lindquist E.A."/>
            <person name="Lipzen A."/>
            <person name="Lundell T."/>
            <person name="Morin E."/>
            <person name="Murat C."/>
            <person name="Riley R."/>
            <person name="Ohm R."/>
            <person name="Sun H."/>
            <person name="Tunlid A."/>
            <person name="Henrissat B."/>
            <person name="Grigoriev I.V."/>
            <person name="Hibbett D.S."/>
            <person name="Martin F."/>
        </authorList>
    </citation>
    <scope>NUCLEOTIDE SEQUENCE [LARGE SCALE GENOMIC DNA]</scope>
    <source>
        <strain evidence="4">MUT 4182</strain>
    </source>
</reference>
<dbReference type="InterPro" id="IPR051681">
    <property type="entry name" value="Ser/Thr_Kinases-Pseudokinases"/>
</dbReference>
<dbReference type="STRING" id="1051891.A0A0C3MG38"/>
<accession>A0A0C3MG38</accession>
<name>A0A0C3MG38_9AGAM</name>
<dbReference type="PROSITE" id="PS00108">
    <property type="entry name" value="PROTEIN_KINASE_ST"/>
    <property type="match status" value="1"/>
</dbReference>
<dbReference type="SMART" id="SM00220">
    <property type="entry name" value="S_TKc"/>
    <property type="match status" value="1"/>
</dbReference>
<dbReference type="InterPro" id="IPR000719">
    <property type="entry name" value="Prot_kinase_dom"/>
</dbReference>
<evidence type="ECO:0000259" key="2">
    <source>
        <dbReference type="PROSITE" id="PS50011"/>
    </source>
</evidence>
<evidence type="ECO:0000313" key="4">
    <source>
        <dbReference type="Proteomes" id="UP000054248"/>
    </source>
</evidence>
<feature type="region of interest" description="Disordered" evidence="1">
    <location>
        <begin position="69"/>
        <end position="144"/>
    </location>
</feature>
<gene>
    <name evidence="3" type="ORF">M407DRAFT_18447</name>
</gene>
<dbReference type="EMBL" id="KN822953">
    <property type="protein sequence ID" value="KIO32687.1"/>
    <property type="molecule type" value="Genomic_DNA"/>
</dbReference>
<dbReference type="Proteomes" id="UP000054248">
    <property type="component" value="Unassembled WGS sequence"/>
</dbReference>
<feature type="region of interest" description="Disordered" evidence="1">
    <location>
        <begin position="271"/>
        <end position="294"/>
    </location>
</feature>
<sequence length="375" mass="41379">MQNKQSCPPEPHFLLGSNIEHSPSGFQISANTRNKLEKLARWRIESSAIKFIKGGLEFHGGYGTVSRAFLAPPPDSEEKMRKFDDRRGEVGDPSGGNFGFDGRLSNSEEDDECGEVGIDNGKAIEKSKESVEDQEQGSEAGTSGASKAVAVKKMKIADNLERVLGLAIREAEFLVELAHENIIALEGFVEDTREDIIWLVFPWGDNGNLRDFVASADWEIPERIGLIRDVASGVQYLHSREPPICHGDLKSVNILVNVTCRAVVTDFGSARRMPATDSNQEQERTENALQGTSSLDPTFCDSTNTITLTGGHYTLRWAAPELLQDDQSSLQSDIWALGWVAYEVMTNSIPFQDVKDAMVIKRVVQGDLPSIMLEH</sequence>
<dbReference type="InterPro" id="IPR011009">
    <property type="entry name" value="Kinase-like_dom_sf"/>
</dbReference>
<dbReference type="SUPFAM" id="SSF56112">
    <property type="entry name" value="Protein kinase-like (PK-like)"/>
    <property type="match status" value="1"/>
</dbReference>
<evidence type="ECO:0000313" key="3">
    <source>
        <dbReference type="EMBL" id="KIO32687.1"/>
    </source>
</evidence>
<dbReference type="HOGENOM" id="CLU_000288_7_37_1"/>
<feature type="domain" description="Protein kinase" evidence="2">
    <location>
        <begin position="51"/>
        <end position="375"/>
    </location>
</feature>
<protein>
    <recommendedName>
        <fullName evidence="2">Protein kinase domain-containing protein</fullName>
    </recommendedName>
</protein>
<dbReference type="OrthoDB" id="346907at2759"/>